<evidence type="ECO:0000313" key="1">
    <source>
        <dbReference type="EMBL" id="MBP1872423.1"/>
    </source>
</evidence>
<keyword evidence="2" id="KW-1185">Reference proteome</keyword>
<sequence length="209" mass="22830">MVEYRCIAYAQYILPIRKSQGPRCDLETDQQEQDSRFGNAVRTRRTQLGVTLDQLAGTSGVSAAALSRVERGLLSPSLRNAIAIARGLGCDLSELVEPETAEIIRAGENLRFFDQATGIERLALARPSPDVELLSYTVPPGATSSRFAAHKPGTREIFHVFAGQLEVCTVQETVILNAGDTATLRVDMEHWFTSTGKEPARLFLTVLGP</sequence>
<reference evidence="1" key="1">
    <citation type="submission" date="2021-03" db="EMBL/GenBank/DDBJ databases">
        <title>Genomic Encyclopedia of Type Strains, Phase IV (KMG-IV): sequencing the most valuable type-strain genomes for metagenomic binning, comparative biology and taxonomic classification.</title>
        <authorList>
            <person name="Goeker M."/>
        </authorList>
    </citation>
    <scope>NUCLEOTIDE SEQUENCE</scope>
    <source>
        <strain evidence="1">DSM 18131</strain>
    </source>
</reference>
<dbReference type="Proteomes" id="UP000823773">
    <property type="component" value="Unassembled WGS sequence"/>
</dbReference>
<dbReference type="EMBL" id="JAGGJR010000003">
    <property type="protein sequence ID" value="MBP1872423.1"/>
    <property type="molecule type" value="Genomic_DNA"/>
</dbReference>
<evidence type="ECO:0000313" key="2">
    <source>
        <dbReference type="Proteomes" id="UP000823773"/>
    </source>
</evidence>
<protein>
    <submittedName>
        <fullName evidence="1">Transcriptional regulator with XRE-family HTH domain</fullName>
    </submittedName>
</protein>
<organism evidence="1 2">
    <name type="scientific">Ensifer adhaerens</name>
    <name type="common">Sinorhizobium morelense</name>
    <dbReference type="NCBI Taxonomy" id="106592"/>
    <lineage>
        <taxon>Bacteria</taxon>
        <taxon>Pseudomonadati</taxon>
        <taxon>Pseudomonadota</taxon>
        <taxon>Alphaproteobacteria</taxon>
        <taxon>Hyphomicrobiales</taxon>
        <taxon>Rhizobiaceae</taxon>
        <taxon>Sinorhizobium/Ensifer group</taxon>
        <taxon>Ensifer</taxon>
    </lineage>
</organism>
<comment type="caution">
    <text evidence="1">The sequence shown here is derived from an EMBL/GenBank/DDBJ whole genome shotgun (WGS) entry which is preliminary data.</text>
</comment>
<accession>A0ACC5SUX0</accession>
<name>A0ACC5SUX0_ENSAD</name>
<proteinExistence type="predicted"/>
<gene>
    <name evidence="1" type="ORF">J2Z19_002135</name>
</gene>